<organism evidence="1 2">
    <name type="scientific">Elusimicrobium minutum (strain Pei191)</name>
    <dbReference type="NCBI Taxonomy" id="445932"/>
    <lineage>
        <taxon>Bacteria</taxon>
        <taxon>Pseudomonadati</taxon>
        <taxon>Elusimicrobiota</taxon>
        <taxon>Elusimicrobia</taxon>
        <taxon>Elusimicrobiales</taxon>
        <taxon>Elusimicrobiaceae</taxon>
        <taxon>Elusimicrobium</taxon>
    </lineage>
</organism>
<dbReference type="HOGENOM" id="CLU_091705_3_0_0"/>
<dbReference type="RefSeq" id="WP_012414696.1">
    <property type="nucleotide sequence ID" value="NC_010644.1"/>
</dbReference>
<evidence type="ECO:0000313" key="1">
    <source>
        <dbReference type="EMBL" id="ACC98081.1"/>
    </source>
</evidence>
<proteinExistence type="predicted"/>
<reference evidence="1 2" key="1">
    <citation type="journal article" date="2009" name="Appl. Environ. Microbiol.">
        <title>Genomic analysis of 'Elusimicrobium minutum,' the first cultivated representative of the phylum 'Elusimicrobia' (formerly termite group 1).</title>
        <authorList>
            <person name="Herlemann D.P.R."/>
            <person name="Geissinger O."/>
            <person name="Ikeda-Ohtsubo W."/>
            <person name="Kunin V."/>
            <person name="Sun H."/>
            <person name="Lapidus A."/>
            <person name="Hugenholtz P."/>
            <person name="Brune A."/>
        </authorList>
    </citation>
    <scope>NUCLEOTIDE SEQUENCE [LARGE SCALE GENOMIC DNA]</scope>
    <source>
        <strain evidence="1 2">Pei191</strain>
    </source>
</reference>
<gene>
    <name evidence="1" type="ordered locus">Emin_0526</name>
</gene>
<dbReference type="InterPro" id="IPR045584">
    <property type="entry name" value="Pilin-like"/>
</dbReference>
<dbReference type="SUPFAM" id="SSF54523">
    <property type="entry name" value="Pili subunits"/>
    <property type="match status" value="1"/>
</dbReference>
<sequence>MVVVLIIGILAAIALPQYTNAVNKSRAVQLYLVAKDMRQAQDRYFLQHGIYSDSFDNFDIDIPGSNIACTDGASECRKDGRYLYRIWGPSSLVQATLLSNSNNDGSGANRIITLEFYPAGYTHEKNCVTDGPDKTQARKLCLSLGGKERSDAPGYFKL</sequence>
<protein>
    <submittedName>
        <fullName evidence="1">PilE-like protein</fullName>
    </submittedName>
</protein>
<keyword evidence="2" id="KW-1185">Reference proteome</keyword>
<accession>B2KCG0</accession>
<dbReference type="Gene3D" id="3.30.700.10">
    <property type="entry name" value="Glycoprotein, Type 4 Pilin"/>
    <property type="match status" value="1"/>
</dbReference>
<name>B2KCG0_ELUMP</name>
<dbReference type="KEGG" id="emi:Emin_0526"/>
<dbReference type="AlphaFoldDB" id="B2KCG0"/>
<dbReference type="EMBL" id="CP001055">
    <property type="protein sequence ID" value="ACC98081.1"/>
    <property type="molecule type" value="Genomic_DNA"/>
</dbReference>
<dbReference type="Proteomes" id="UP000001029">
    <property type="component" value="Chromosome"/>
</dbReference>
<evidence type="ECO:0000313" key="2">
    <source>
        <dbReference type="Proteomes" id="UP000001029"/>
    </source>
</evidence>
<dbReference type="STRING" id="445932.Emin_0526"/>